<dbReference type="InterPro" id="IPR014722">
    <property type="entry name" value="Rib_uL2_dom2"/>
</dbReference>
<dbReference type="Pfam" id="PF01929">
    <property type="entry name" value="Ribosomal_L14e"/>
    <property type="match status" value="1"/>
</dbReference>
<dbReference type="Gene3D" id="6.10.250.2270">
    <property type="match status" value="1"/>
</dbReference>
<proteinExistence type="inferred from homology"/>
<protein>
    <submittedName>
        <fullName evidence="8">60S ribosomal protein L14</fullName>
    </submittedName>
</protein>
<dbReference type="InterPro" id="IPR005824">
    <property type="entry name" value="KOW"/>
</dbReference>
<dbReference type="InterPro" id="IPR039660">
    <property type="entry name" value="Ribosomal_eL14"/>
</dbReference>
<dbReference type="GO" id="GO:0042273">
    <property type="term" value="P:ribosomal large subunit biogenesis"/>
    <property type="evidence" value="ECO:0007669"/>
    <property type="project" value="TreeGrafter"/>
</dbReference>
<dbReference type="AlphaFoldDB" id="A0A6A6V831"/>
<feature type="domain" description="KOW" evidence="7">
    <location>
        <begin position="13"/>
        <end position="40"/>
    </location>
</feature>
<evidence type="ECO:0000256" key="5">
    <source>
        <dbReference type="ARBA" id="ARBA00022980"/>
    </source>
</evidence>
<reference evidence="8" key="1">
    <citation type="journal article" date="2020" name="Stud. Mycol.">
        <title>101 Dothideomycetes genomes: a test case for predicting lifestyles and emergence of pathogens.</title>
        <authorList>
            <person name="Haridas S."/>
            <person name="Albert R."/>
            <person name="Binder M."/>
            <person name="Bloem J."/>
            <person name="Labutti K."/>
            <person name="Salamov A."/>
            <person name="Andreopoulos B."/>
            <person name="Baker S."/>
            <person name="Barry K."/>
            <person name="Bills G."/>
            <person name="Bluhm B."/>
            <person name="Cannon C."/>
            <person name="Castanera R."/>
            <person name="Culley D."/>
            <person name="Daum C."/>
            <person name="Ezra D."/>
            <person name="Gonzalez J."/>
            <person name="Henrissat B."/>
            <person name="Kuo A."/>
            <person name="Liang C."/>
            <person name="Lipzen A."/>
            <person name="Lutzoni F."/>
            <person name="Magnuson J."/>
            <person name="Mondo S."/>
            <person name="Nolan M."/>
            <person name="Ohm R."/>
            <person name="Pangilinan J."/>
            <person name="Park H.-J."/>
            <person name="Ramirez L."/>
            <person name="Alfaro M."/>
            <person name="Sun H."/>
            <person name="Tritt A."/>
            <person name="Yoshinaga Y."/>
            <person name="Zwiers L.-H."/>
            <person name="Turgeon B."/>
            <person name="Goodwin S."/>
            <person name="Spatafora J."/>
            <person name="Crous P."/>
            <person name="Grigoriev I."/>
        </authorList>
    </citation>
    <scope>NUCLEOTIDE SEQUENCE</scope>
    <source>
        <strain evidence="8">CBS 119925</strain>
    </source>
</reference>
<dbReference type="Gene3D" id="2.30.30.30">
    <property type="match status" value="1"/>
</dbReference>
<dbReference type="PANTHER" id="PTHR11127">
    <property type="entry name" value="60S RIBOSOMAL PROTEIN L14"/>
    <property type="match status" value="1"/>
</dbReference>
<comment type="similarity">
    <text evidence="3">Belongs to the eukaryotic ribosomal protein eL14 family.</text>
</comment>
<keyword evidence="5 8" id="KW-0689">Ribosomal protein</keyword>
<sequence length="144" mass="16238">MGDADITTSQWRLVEVGRVVLFSTGPFAGRLATVVEIIDHKRVLVDGPSEKAPVPRHAAALSHLSLTPIVLSKVPRATGRGVVKKRWEEEKVDEKFNSSAFAQKRAQFAKRRQLNDFERFKVMKLRKQARYEVRKTLAKVSAKA</sequence>
<evidence type="ECO:0000256" key="2">
    <source>
        <dbReference type="ARBA" id="ARBA00004496"/>
    </source>
</evidence>
<dbReference type="SMART" id="SM00739">
    <property type="entry name" value="KOW"/>
    <property type="match status" value="1"/>
</dbReference>
<dbReference type="InterPro" id="IPR008991">
    <property type="entry name" value="Translation_prot_SH3-like_sf"/>
</dbReference>
<dbReference type="Pfam" id="PF00467">
    <property type="entry name" value="KOW"/>
    <property type="match status" value="1"/>
</dbReference>
<evidence type="ECO:0000256" key="1">
    <source>
        <dbReference type="ARBA" id="ARBA00004021"/>
    </source>
</evidence>
<gene>
    <name evidence="8" type="ORF">M011DRAFT_469162</name>
</gene>
<evidence type="ECO:0000313" key="8">
    <source>
        <dbReference type="EMBL" id="KAF2745894.1"/>
    </source>
</evidence>
<comment type="function">
    <text evidence="1">Component of the ribosome, a large ribonucleoprotein complex responsible for the synthesis of proteins in the cell. The small ribosomal subunit (SSU) binds messenger RNAs (mRNAs) and translates the encoded message by selecting cognate aminoacyl-transfer RNA (tRNA) molecules. The large subunit (LSU) contains the ribosomal catalytic site termed the peptidyl transferase center (PTC), which catalyzes the formation of peptide bonds, thereby polymerizing the amino acids delivered by tRNAs into a polypeptide chain. The nascent polypeptides leave the ribosome through a tunnel in the LSU and interact with protein factors that function in enzymatic processing, targeting, and the membrane insertion of nascent chains at the exit of the ribosomal tunnel.</text>
</comment>
<keyword evidence="9" id="KW-1185">Reference proteome</keyword>
<evidence type="ECO:0000256" key="3">
    <source>
        <dbReference type="ARBA" id="ARBA00006592"/>
    </source>
</evidence>
<dbReference type="EMBL" id="MU006580">
    <property type="protein sequence ID" value="KAF2745894.1"/>
    <property type="molecule type" value="Genomic_DNA"/>
</dbReference>
<dbReference type="InterPro" id="IPR002784">
    <property type="entry name" value="Ribosomal_eL14_dom"/>
</dbReference>
<dbReference type="GO" id="GO:0022625">
    <property type="term" value="C:cytosolic large ribosomal subunit"/>
    <property type="evidence" value="ECO:0007669"/>
    <property type="project" value="TreeGrafter"/>
</dbReference>
<evidence type="ECO:0000256" key="4">
    <source>
        <dbReference type="ARBA" id="ARBA00022490"/>
    </source>
</evidence>
<evidence type="ECO:0000256" key="6">
    <source>
        <dbReference type="ARBA" id="ARBA00023274"/>
    </source>
</evidence>
<dbReference type="GO" id="GO:0003723">
    <property type="term" value="F:RNA binding"/>
    <property type="evidence" value="ECO:0007669"/>
    <property type="project" value="InterPro"/>
</dbReference>
<organism evidence="8 9">
    <name type="scientific">Sporormia fimetaria CBS 119925</name>
    <dbReference type="NCBI Taxonomy" id="1340428"/>
    <lineage>
        <taxon>Eukaryota</taxon>
        <taxon>Fungi</taxon>
        <taxon>Dikarya</taxon>
        <taxon>Ascomycota</taxon>
        <taxon>Pezizomycotina</taxon>
        <taxon>Dothideomycetes</taxon>
        <taxon>Pleosporomycetidae</taxon>
        <taxon>Pleosporales</taxon>
        <taxon>Sporormiaceae</taxon>
        <taxon>Sporormia</taxon>
    </lineage>
</organism>
<dbReference type="CDD" id="cd23702">
    <property type="entry name" value="eL14"/>
    <property type="match status" value="1"/>
</dbReference>
<dbReference type="GO" id="GO:0006412">
    <property type="term" value="P:translation"/>
    <property type="evidence" value="ECO:0007669"/>
    <property type="project" value="InterPro"/>
</dbReference>
<dbReference type="OrthoDB" id="1875589at2759"/>
<dbReference type="GO" id="GO:0003735">
    <property type="term" value="F:structural constituent of ribosome"/>
    <property type="evidence" value="ECO:0007669"/>
    <property type="project" value="InterPro"/>
</dbReference>
<evidence type="ECO:0000259" key="7">
    <source>
        <dbReference type="SMART" id="SM00739"/>
    </source>
</evidence>
<name>A0A6A6V831_9PLEO</name>
<comment type="subcellular location">
    <subcellularLocation>
        <location evidence="2">Cytoplasm</location>
    </subcellularLocation>
</comment>
<keyword evidence="4" id="KW-0963">Cytoplasm</keyword>
<keyword evidence="6" id="KW-0687">Ribonucleoprotein</keyword>
<dbReference type="SUPFAM" id="SSF50104">
    <property type="entry name" value="Translation proteins SH3-like domain"/>
    <property type="match status" value="1"/>
</dbReference>
<accession>A0A6A6V831</accession>
<dbReference type="FunFam" id="2.30.30.30:FF:000030">
    <property type="entry name" value="60S ribosomal protein L14"/>
    <property type="match status" value="1"/>
</dbReference>
<evidence type="ECO:0000313" key="9">
    <source>
        <dbReference type="Proteomes" id="UP000799440"/>
    </source>
</evidence>
<dbReference type="Proteomes" id="UP000799440">
    <property type="component" value="Unassembled WGS sequence"/>
</dbReference>
<dbReference type="PANTHER" id="PTHR11127:SF2">
    <property type="entry name" value="LARGE RIBOSOMAL SUBUNIT PROTEIN EL14"/>
    <property type="match status" value="1"/>
</dbReference>